<dbReference type="PANTHER" id="PTHR34989">
    <property type="entry name" value="PROTEIN HDED"/>
    <property type="match status" value="1"/>
</dbReference>
<keyword evidence="1" id="KW-1133">Transmembrane helix</keyword>
<feature type="transmembrane region" description="Helical" evidence="1">
    <location>
        <begin position="130"/>
        <end position="149"/>
    </location>
</feature>
<dbReference type="Pfam" id="PF03729">
    <property type="entry name" value="DUF308"/>
    <property type="match status" value="2"/>
</dbReference>
<feature type="transmembrane region" description="Helical" evidence="1">
    <location>
        <begin position="15"/>
        <end position="34"/>
    </location>
</feature>
<dbReference type="PANTHER" id="PTHR34989:SF1">
    <property type="entry name" value="PROTEIN HDED"/>
    <property type="match status" value="1"/>
</dbReference>
<accession>A0ABP8LWC8</accession>
<proteinExistence type="predicted"/>
<feature type="transmembrane region" description="Helical" evidence="1">
    <location>
        <begin position="72"/>
        <end position="91"/>
    </location>
</feature>
<evidence type="ECO:0000313" key="3">
    <source>
        <dbReference type="Proteomes" id="UP001501508"/>
    </source>
</evidence>
<dbReference type="Proteomes" id="UP001501508">
    <property type="component" value="Unassembled WGS sequence"/>
</dbReference>
<dbReference type="RefSeq" id="WP_345028402.1">
    <property type="nucleotide sequence ID" value="NZ_BAABEY010000020.1"/>
</dbReference>
<dbReference type="InterPro" id="IPR005325">
    <property type="entry name" value="DUF308_memb"/>
</dbReference>
<keyword evidence="3" id="KW-1185">Reference proteome</keyword>
<evidence type="ECO:0000313" key="2">
    <source>
        <dbReference type="EMBL" id="GAA4438660.1"/>
    </source>
</evidence>
<comment type="caution">
    <text evidence="2">The sequence shown here is derived from an EMBL/GenBank/DDBJ whole genome shotgun (WGS) entry which is preliminary data.</text>
</comment>
<feature type="transmembrane region" description="Helical" evidence="1">
    <location>
        <begin position="40"/>
        <end position="60"/>
    </location>
</feature>
<feature type="transmembrane region" description="Helical" evidence="1">
    <location>
        <begin position="97"/>
        <end position="118"/>
    </location>
</feature>
<reference evidence="3" key="1">
    <citation type="journal article" date="2019" name="Int. J. Syst. Evol. Microbiol.">
        <title>The Global Catalogue of Microorganisms (GCM) 10K type strain sequencing project: providing services to taxonomists for standard genome sequencing and annotation.</title>
        <authorList>
            <consortium name="The Broad Institute Genomics Platform"/>
            <consortium name="The Broad Institute Genome Sequencing Center for Infectious Disease"/>
            <person name="Wu L."/>
            <person name="Ma J."/>
        </authorList>
    </citation>
    <scope>NUCLEOTIDE SEQUENCE [LARGE SCALE GENOMIC DNA]</scope>
    <source>
        <strain evidence="3">JCM 31920</strain>
    </source>
</reference>
<feature type="transmembrane region" description="Helical" evidence="1">
    <location>
        <begin position="155"/>
        <end position="178"/>
    </location>
</feature>
<keyword evidence="1" id="KW-0812">Transmembrane</keyword>
<evidence type="ECO:0000256" key="1">
    <source>
        <dbReference type="SAM" id="Phobius"/>
    </source>
</evidence>
<dbReference type="EMBL" id="BAABEY010000020">
    <property type="protein sequence ID" value="GAA4438660.1"/>
    <property type="molecule type" value="Genomic_DNA"/>
</dbReference>
<keyword evidence="1" id="KW-0472">Membrane</keyword>
<dbReference type="InterPro" id="IPR052712">
    <property type="entry name" value="Acid_resist_chaperone_HdeD"/>
</dbReference>
<name>A0ABP8LWC8_9BACT</name>
<protein>
    <submittedName>
        <fullName evidence="2">DUF308 domain-containing protein</fullName>
    </submittedName>
</protein>
<gene>
    <name evidence="2" type="ORF">GCM10023091_19530</name>
</gene>
<organism evidence="2 3">
    <name type="scientific">Ravibacter arvi</name>
    <dbReference type="NCBI Taxonomy" id="2051041"/>
    <lineage>
        <taxon>Bacteria</taxon>
        <taxon>Pseudomonadati</taxon>
        <taxon>Bacteroidota</taxon>
        <taxon>Cytophagia</taxon>
        <taxon>Cytophagales</taxon>
        <taxon>Spirosomataceae</taxon>
        <taxon>Ravibacter</taxon>
    </lineage>
</organism>
<sequence length="211" mass="23499">MANLLNAFTNSVKHWYIPLILGVIFILCSFYIFSAPLETYLTLSILFSLSFIISGILDIFFSIQNATILSGWGWYLVSGLLSLGMGIYLIIYPEISIAVLPFVVGFTMLFRSFQLLGFSLDLRDKNLINWGNLALASVLGILFSFMLLANPLFTGISLVTLTALSFLFAGVSAVILAFDLKKVKNYPAKLSKTLREKIEHLQQEIHNEAKG</sequence>